<reference evidence="1" key="1">
    <citation type="journal article" date="2023" name="Science">
        <title>Genome structures resolve the early diversification of teleost fishes.</title>
        <authorList>
            <person name="Parey E."/>
            <person name="Louis A."/>
            <person name="Montfort J."/>
            <person name="Bouchez O."/>
            <person name="Roques C."/>
            <person name="Iampietro C."/>
            <person name="Lluch J."/>
            <person name="Castinel A."/>
            <person name="Donnadieu C."/>
            <person name="Desvignes T."/>
            <person name="Floi Bucao C."/>
            <person name="Jouanno E."/>
            <person name="Wen M."/>
            <person name="Mejri S."/>
            <person name="Dirks R."/>
            <person name="Jansen H."/>
            <person name="Henkel C."/>
            <person name="Chen W.J."/>
            <person name="Zahm M."/>
            <person name="Cabau C."/>
            <person name="Klopp C."/>
            <person name="Thompson A.W."/>
            <person name="Robinson-Rechavi M."/>
            <person name="Braasch I."/>
            <person name="Lecointre G."/>
            <person name="Bobe J."/>
            <person name="Postlethwait J.H."/>
            <person name="Berthelot C."/>
            <person name="Roest Crollius H."/>
            <person name="Guiguen Y."/>
        </authorList>
    </citation>
    <scope>NUCLEOTIDE SEQUENCE</scope>
    <source>
        <strain evidence="1">NC1722</strain>
    </source>
</reference>
<dbReference type="InterPro" id="IPR038158">
    <property type="entry name" value="H-NOX_domain_sf"/>
</dbReference>
<comment type="caution">
    <text evidence="1">The sequence shown here is derived from an EMBL/GenBank/DDBJ whole genome shotgun (WGS) entry which is preliminary data.</text>
</comment>
<dbReference type="EMBL" id="JAINUG010000084">
    <property type="protein sequence ID" value="KAJ8399258.1"/>
    <property type="molecule type" value="Genomic_DNA"/>
</dbReference>
<gene>
    <name evidence="1" type="ORF">AAFF_G00412960</name>
</gene>
<dbReference type="Gene3D" id="3.90.1520.10">
    <property type="entry name" value="H-NOX domain"/>
    <property type="match status" value="1"/>
</dbReference>
<dbReference type="GO" id="GO:0020037">
    <property type="term" value="F:heme binding"/>
    <property type="evidence" value="ECO:0007669"/>
    <property type="project" value="InterPro"/>
</dbReference>
<keyword evidence="2" id="KW-1185">Reference proteome</keyword>
<accession>A0AAD7SBG3</accession>
<organism evidence="1 2">
    <name type="scientific">Aldrovandia affinis</name>
    <dbReference type="NCBI Taxonomy" id="143900"/>
    <lineage>
        <taxon>Eukaryota</taxon>
        <taxon>Metazoa</taxon>
        <taxon>Chordata</taxon>
        <taxon>Craniata</taxon>
        <taxon>Vertebrata</taxon>
        <taxon>Euteleostomi</taxon>
        <taxon>Actinopterygii</taxon>
        <taxon>Neopterygii</taxon>
        <taxon>Teleostei</taxon>
        <taxon>Notacanthiformes</taxon>
        <taxon>Halosauridae</taxon>
        <taxon>Aldrovandia</taxon>
    </lineage>
</organism>
<name>A0AAD7SBG3_9TELE</name>
<dbReference type="AlphaFoldDB" id="A0AAD7SBG3"/>
<sequence length="263" mass="29083">MFCAKLKELKISGDCPFSMVLQKEEPGESEECVNAGDTLPISNEVCASSPGIVPQRKTSRSKVNLHTLGESIRKIVCPEFHRLRTAFLRMTKQHKLDTRCPAAVYSDDYRDRSFGNAEDLLDVMMNYSEKSGIHMDALKVSLGVELFKACHEEDGHILGVVGGALHDFLNSFNVLLKQSTLHSPDSAGCASEASVLCLDRDPGLLTVYYFNPHRATDLFFPGIIKAAAGCCTRRTWRWRRSRRAPGTVGCRRGASPTCSTPSR</sequence>
<proteinExistence type="predicted"/>
<evidence type="ECO:0000313" key="1">
    <source>
        <dbReference type="EMBL" id="KAJ8399258.1"/>
    </source>
</evidence>
<protein>
    <submittedName>
        <fullName evidence="1">Uncharacterized protein</fullName>
    </submittedName>
</protein>
<evidence type="ECO:0000313" key="2">
    <source>
        <dbReference type="Proteomes" id="UP001221898"/>
    </source>
</evidence>
<dbReference type="Proteomes" id="UP001221898">
    <property type="component" value="Unassembled WGS sequence"/>
</dbReference>